<evidence type="ECO:0000313" key="2">
    <source>
        <dbReference type="Proteomes" id="UP000244189"/>
    </source>
</evidence>
<dbReference type="InterPro" id="IPR018841">
    <property type="entry name" value="DUF2442"/>
</dbReference>
<dbReference type="AlphaFoldDB" id="A0A2T5GSV3"/>
<comment type="caution">
    <text evidence="1">The sequence shown here is derived from an EMBL/GenBank/DDBJ whole genome shotgun (WGS) entry which is preliminary data.</text>
</comment>
<proteinExistence type="predicted"/>
<dbReference type="Gene3D" id="3.30.2020.10">
    <property type="entry name" value="NE0471-like N-terminal domain"/>
    <property type="match status" value="1"/>
</dbReference>
<sequence length="91" mass="9630">MLTSMIKLARLTVTGTDTLELTFTDGSAARWSAAALIARDTVMTRPLGDPAYFARAFIEDGALAWPNGFELSADALHQRLAANGALTCDAA</sequence>
<keyword evidence="2" id="KW-1185">Reference proteome</keyword>
<dbReference type="EMBL" id="QAOG01000001">
    <property type="protein sequence ID" value="PTQ62422.1"/>
    <property type="molecule type" value="Genomic_DNA"/>
</dbReference>
<accession>A0A2T5GSV3</accession>
<reference evidence="1 2" key="1">
    <citation type="submission" date="2018-04" db="EMBL/GenBank/DDBJ databases">
        <title>Genomic Encyclopedia of Type Strains, Phase III (KMG-III): the genomes of soil and plant-associated and newly described type strains.</title>
        <authorList>
            <person name="Whitman W."/>
        </authorList>
    </citation>
    <scope>NUCLEOTIDE SEQUENCE [LARGE SCALE GENOMIC DNA]</scope>
    <source>
        <strain evidence="1 2">MA101b</strain>
    </source>
</reference>
<name>A0A2T5GSV3_9SPHN</name>
<evidence type="ECO:0000313" key="1">
    <source>
        <dbReference type="EMBL" id="PTQ62422.1"/>
    </source>
</evidence>
<dbReference type="Proteomes" id="UP000244189">
    <property type="component" value="Unassembled WGS sequence"/>
</dbReference>
<organism evidence="1 2">
    <name type="scientific">Sphingomonas aurantiaca</name>
    <dbReference type="NCBI Taxonomy" id="185949"/>
    <lineage>
        <taxon>Bacteria</taxon>
        <taxon>Pseudomonadati</taxon>
        <taxon>Pseudomonadota</taxon>
        <taxon>Alphaproteobacteria</taxon>
        <taxon>Sphingomonadales</taxon>
        <taxon>Sphingomonadaceae</taxon>
        <taxon>Sphingomonas</taxon>
    </lineage>
</organism>
<gene>
    <name evidence="1" type="ORF">C8J26_0702</name>
</gene>
<dbReference type="InterPro" id="IPR036782">
    <property type="entry name" value="NE0471-like_N"/>
</dbReference>
<dbReference type="Pfam" id="PF10387">
    <property type="entry name" value="DUF2442"/>
    <property type="match status" value="1"/>
</dbReference>
<dbReference type="RefSeq" id="WP_208631311.1">
    <property type="nucleotide sequence ID" value="NZ_JASPFP010000001.1"/>
</dbReference>
<protein>
    <submittedName>
        <fullName evidence="1">Uncharacterized protein DUF2442</fullName>
    </submittedName>
</protein>
<dbReference type="SUPFAM" id="SSF143880">
    <property type="entry name" value="NE0471 N-terminal domain-like"/>
    <property type="match status" value="1"/>
</dbReference>